<evidence type="ECO:0000313" key="2">
    <source>
        <dbReference type="Proteomes" id="UP000266066"/>
    </source>
</evidence>
<gene>
    <name evidence="1" type="ORF">DWY38_14175</name>
</gene>
<dbReference type="AlphaFoldDB" id="A0A395UZ16"/>
<evidence type="ECO:0000313" key="1">
    <source>
        <dbReference type="EMBL" id="RGR52500.1"/>
    </source>
</evidence>
<organism evidence="1 2">
    <name type="scientific">Agathobacter rectalis</name>
    <dbReference type="NCBI Taxonomy" id="39491"/>
    <lineage>
        <taxon>Bacteria</taxon>
        <taxon>Bacillati</taxon>
        <taxon>Bacillota</taxon>
        <taxon>Clostridia</taxon>
        <taxon>Lachnospirales</taxon>
        <taxon>Lachnospiraceae</taxon>
        <taxon>Agathobacter</taxon>
    </lineage>
</organism>
<reference evidence="1 2" key="1">
    <citation type="submission" date="2018-08" db="EMBL/GenBank/DDBJ databases">
        <title>A genome reference for cultivated species of the human gut microbiota.</title>
        <authorList>
            <person name="Zou Y."/>
            <person name="Xue W."/>
            <person name="Luo G."/>
        </authorList>
    </citation>
    <scope>NUCLEOTIDE SEQUENCE [LARGE SCALE GENOMIC DNA]</scope>
    <source>
        <strain evidence="1 2">AF25-15</strain>
    </source>
</reference>
<name>A0A395UZ16_9FIRM</name>
<sequence>MIMFKYDYYDKNAALYIRDSLNGIVRYQDHNGNLHIKLMLDEKESAECGSSNNALAFGYWTGKVSPGTRVMCTVRKFATETRDIQVRIDSVEYDAEIAA</sequence>
<protein>
    <submittedName>
        <fullName evidence="1">Uncharacterized protein</fullName>
    </submittedName>
</protein>
<dbReference type="Proteomes" id="UP000266066">
    <property type="component" value="Unassembled WGS sequence"/>
</dbReference>
<proteinExistence type="predicted"/>
<comment type="caution">
    <text evidence="1">The sequence shown here is derived from an EMBL/GenBank/DDBJ whole genome shotgun (WGS) entry which is preliminary data.</text>
</comment>
<accession>A0A395UZ16</accession>
<dbReference type="EMBL" id="QRUJ01000021">
    <property type="protein sequence ID" value="RGR52500.1"/>
    <property type="molecule type" value="Genomic_DNA"/>
</dbReference>